<proteinExistence type="predicted"/>
<accession>A0A7G9SH46</accession>
<gene>
    <name evidence="2" type="ORF">H9L13_11165</name>
</gene>
<name>A0A7G9SH46_9SPHN</name>
<dbReference type="Proteomes" id="UP000515971">
    <property type="component" value="Chromosome"/>
</dbReference>
<keyword evidence="3" id="KW-1185">Reference proteome</keyword>
<sequence>MRRSLGCTALRCRGFAVSVKYGLPPVARRDARLFILGSLPGDASLAARQYYAHPTNQFWRLLEHALSEPLHALEYPARIERLKQHGVGLWDVIASARRSGSLDQAIQEAEHNQFAHLTTDYPDICAIAFNGATAARVGRKIIGAPRPGVTLLDLPSSSAANTRPFDEKAAAWSRLGEFTLRAT</sequence>
<dbReference type="GO" id="GO:0033958">
    <property type="term" value="F:DNA-deoxyinosine glycosylase activity"/>
    <property type="evidence" value="ECO:0007669"/>
    <property type="project" value="UniProtKB-EC"/>
</dbReference>
<dbReference type="EC" id="3.2.2.15" evidence="2"/>
<dbReference type="SMART" id="SM00987">
    <property type="entry name" value="UreE_C"/>
    <property type="match status" value="1"/>
</dbReference>
<keyword evidence="2" id="KW-0326">Glycosidase</keyword>
<dbReference type="Pfam" id="PF03167">
    <property type="entry name" value="UDG"/>
    <property type="match status" value="1"/>
</dbReference>
<dbReference type="SMART" id="SM00986">
    <property type="entry name" value="UDG"/>
    <property type="match status" value="1"/>
</dbReference>
<organism evidence="2 3">
    <name type="scientific">Sphingomonas lutea</name>
    <dbReference type="NCBI Taxonomy" id="1045317"/>
    <lineage>
        <taxon>Bacteria</taxon>
        <taxon>Pseudomonadati</taxon>
        <taxon>Pseudomonadota</taxon>
        <taxon>Alphaproteobacteria</taxon>
        <taxon>Sphingomonadales</taxon>
        <taxon>Sphingomonadaceae</taxon>
        <taxon>Sphingomonas</taxon>
    </lineage>
</organism>
<dbReference type="KEGG" id="slut:H9L13_11165"/>
<dbReference type="AlphaFoldDB" id="A0A7G9SH46"/>
<dbReference type="EMBL" id="CP060718">
    <property type="protein sequence ID" value="QNN67171.1"/>
    <property type="molecule type" value="Genomic_DNA"/>
</dbReference>
<feature type="domain" description="Uracil-DNA glycosylase-like" evidence="1">
    <location>
        <begin position="24"/>
        <end position="176"/>
    </location>
</feature>
<dbReference type="InterPro" id="IPR005122">
    <property type="entry name" value="Uracil-DNA_glycosylase-like"/>
</dbReference>
<protein>
    <submittedName>
        <fullName evidence="2">DNA-deoxyinosine glycosylase</fullName>
        <ecNumber evidence="2">3.2.2.15</ecNumber>
    </submittedName>
</protein>
<dbReference type="NCBIfam" id="TIGR04274">
    <property type="entry name" value="hypoxanDNAglyco"/>
    <property type="match status" value="1"/>
</dbReference>
<dbReference type="InterPro" id="IPR026353">
    <property type="entry name" value="Hypoxan-DNA_Glyclase"/>
</dbReference>
<dbReference type="CDD" id="cd10032">
    <property type="entry name" value="UDG-F6_HDG"/>
    <property type="match status" value="1"/>
</dbReference>
<reference evidence="2 3" key="1">
    <citation type="submission" date="2020-08" db="EMBL/GenBank/DDBJ databases">
        <title>Genome sequence of Sphingomonas lutea KCTC 23642T.</title>
        <authorList>
            <person name="Hyun D.-W."/>
            <person name="Bae J.-W."/>
        </authorList>
    </citation>
    <scope>NUCLEOTIDE SEQUENCE [LARGE SCALE GENOMIC DNA]</scope>
    <source>
        <strain evidence="2 3">KCTC 23642</strain>
    </source>
</reference>
<dbReference type="SUPFAM" id="SSF52141">
    <property type="entry name" value="Uracil-DNA glycosylase-like"/>
    <property type="match status" value="1"/>
</dbReference>
<evidence type="ECO:0000313" key="3">
    <source>
        <dbReference type="Proteomes" id="UP000515971"/>
    </source>
</evidence>
<keyword evidence="2" id="KW-0378">Hydrolase</keyword>
<dbReference type="InterPro" id="IPR036895">
    <property type="entry name" value="Uracil-DNA_glycosylase-like_sf"/>
</dbReference>
<dbReference type="Gene3D" id="3.40.470.10">
    <property type="entry name" value="Uracil-DNA glycosylase-like domain"/>
    <property type="match status" value="1"/>
</dbReference>
<evidence type="ECO:0000313" key="2">
    <source>
        <dbReference type="EMBL" id="QNN67171.1"/>
    </source>
</evidence>
<evidence type="ECO:0000259" key="1">
    <source>
        <dbReference type="SMART" id="SM00986"/>
    </source>
</evidence>